<evidence type="ECO:0000313" key="2">
    <source>
        <dbReference type="EMBL" id="MCW8107304.1"/>
    </source>
</evidence>
<reference evidence="2" key="1">
    <citation type="submission" date="2022-11" db="EMBL/GenBank/DDBJ databases">
        <title>Alteromonas sp. nov., isolated from sea water of the Qingdao.</title>
        <authorList>
            <person name="Wang Q."/>
        </authorList>
    </citation>
    <scope>NUCLEOTIDE SEQUENCE</scope>
    <source>
        <strain evidence="2">ASW11-7</strain>
    </source>
</reference>
<feature type="transmembrane region" description="Helical" evidence="1">
    <location>
        <begin position="143"/>
        <end position="165"/>
    </location>
</feature>
<feature type="transmembrane region" description="Helical" evidence="1">
    <location>
        <begin position="52"/>
        <end position="77"/>
    </location>
</feature>
<comment type="caution">
    <text evidence="2">The sequence shown here is derived from an EMBL/GenBank/DDBJ whole genome shotgun (WGS) entry which is preliminary data.</text>
</comment>
<keyword evidence="1" id="KW-0472">Membrane</keyword>
<dbReference type="Proteomes" id="UP001142810">
    <property type="component" value="Unassembled WGS sequence"/>
</dbReference>
<evidence type="ECO:0008006" key="4">
    <source>
        <dbReference type="Google" id="ProtNLM"/>
    </source>
</evidence>
<name>A0ABT3P3F0_9ALTE</name>
<evidence type="ECO:0000313" key="3">
    <source>
        <dbReference type="Proteomes" id="UP001142810"/>
    </source>
</evidence>
<keyword evidence="1" id="KW-0812">Transmembrane</keyword>
<sequence length="183" mass="20189">MDQEQFPTSADTASANTVGTVASPLLAGFSVTLITLITGNESPEHLLKYPDITLAVLLIATISFVLAVQFTVASRVYNLSKQEYQNRTLNMKANDRAQAYAVVMSKLEKKIVQVRLAFNFGLITLFLGLAGILLPPYPSSIRTYIVCGLFIFLVCEVAWLVYAGLESYIFRRSLGKKQKAKSQ</sequence>
<evidence type="ECO:0000256" key="1">
    <source>
        <dbReference type="SAM" id="Phobius"/>
    </source>
</evidence>
<dbReference type="EMBL" id="JAPFRD010000002">
    <property type="protein sequence ID" value="MCW8107304.1"/>
    <property type="molecule type" value="Genomic_DNA"/>
</dbReference>
<organism evidence="2 3">
    <name type="scientific">Alteromonas aquimaris</name>
    <dbReference type="NCBI Taxonomy" id="2998417"/>
    <lineage>
        <taxon>Bacteria</taxon>
        <taxon>Pseudomonadati</taxon>
        <taxon>Pseudomonadota</taxon>
        <taxon>Gammaproteobacteria</taxon>
        <taxon>Alteromonadales</taxon>
        <taxon>Alteromonadaceae</taxon>
        <taxon>Alteromonas/Salinimonas group</taxon>
        <taxon>Alteromonas</taxon>
    </lineage>
</organism>
<protein>
    <recommendedName>
        <fullName evidence="4">DUF2721 domain-containing protein</fullName>
    </recommendedName>
</protein>
<feature type="transmembrane region" description="Helical" evidence="1">
    <location>
        <begin position="116"/>
        <end position="137"/>
    </location>
</feature>
<proteinExistence type="predicted"/>
<keyword evidence="3" id="KW-1185">Reference proteome</keyword>
<dbReference type="RefSeq" id="WP_265616000.1">
    <property type="nucleotide sequence ID" value="NZ_JAPFRD010000002.1"/>
</dbReference>
<keyword evidence="1" id="KW-1133">Transmembrane helix</keyword>
<gene>
    <name evidence="2" type="ORF">OPS25_02140</name>
</gene>
<accession>A0ABT3P3F0</accession>